<dbReference type="EMBL" id="ANAH02000012">
    <property type="protein sequence ID" value="EPX60593.1"/>
    <property type="molecule type" value="Genomic_DNA"/>
</dbReference>
<name>S9QVC2_CYSF2</name>
<accession>S9QVC2</accession>
<organism evidence="2 3">
    <name type="scientific">Cystobacter fuscus (strain ATCC 25194 / DSM 2262 / NBRC 100088 / M29)</name>
    <dbReference type="NCBI Taxonomy" id="1242864"/>
    <lineage>
        <taxon>Bacteria</taxon>
        <taxon>Pseudomonadati</taxon>
        <taxon>Myxococcota</taxon>
        <taxon>Myxococcia</taxon>
        <taxon>Myxococcales</taxon>
        <taxon>Cystobacterineae</taxon>
        <taxon>Archangiaceae</taxon>
        <taxon>Cystobacter</taxon>
    </lineage>
</organism>
<proteinExistence type="predicted"/>
<evidence type="ECO:0000256" key="1">
    <source>
        <dbReference type="SAM" id="MobiDB-lite"/>
    </source>
</evidence>
<evidence type="ECO:0000313" key="2">
    <source>
        <dbReference type="EMBL" id="EPX60593.1"/>
    </source>
</evidence>
<feature type="region of interest" description="Disordered" evidence="1">
    <location>
        <begin position="14"/>
        <end position="39"/>
    </location>
</feature>
<protein>
    <submittedName>
        <fullName evidence="2">Uncharacterized protein</fullName>
    </submittedName>
</protein>
<gene>
    <name evidence="2" type="ORF">D187_001747</name>
</gene>
<comment type="caution">
    <text evidence="2">The sequence shown here is derived from an EMBL/GenBank/DDBJ whole genome shotgun (WGS) entry which is preliminary data.</text>
</comment>
<evidence type="ECO:0000313" key="3">
    <source>
        <dbReference type="Proteomes" id="UP000011682"/>
    </source>
</evidence>
<dbReference type="Proteomes" id="UP000011682">
    <property type="component" value="Unassembled WGS sequence"/>
</dbReference>
<sequence>MRARLLICNQRFRRKYPVTPRHREPPQADASPSFDIPTH</sequence>
<keyword evidence="3" id="KW-1185">Reference proteome</keyword>
<reference evidence="2" key="1">
    <citation type="submission" date="2013-05" db="EMBL/GenBank/DDBJ databases">
        <title>Genome assembly of Cystobacter fuscus DSM 2262.</title>
        <authorList>
            <person name="Sharma G."/>
            <person name="Khatri I."/>
            <person name="Kaur C."/>
            <person name="Mayilraj S."/>
            <person name="Subramanian S."/>
        </authorList>
    </citation>
    <scope>NUCLEOTIDE SEQUENCE [LARGE SCALE GENOMIC DNA]</scope>
    <source>
        <strain evidence="2">DSM 2262</strain>
    </source>
</reference>
<dbReference type="AlphaFoldDB" id="S9QVC2"/>